<dbReference type="GO" id="GO:0031965">
    <property type="term" value="C:nuclear membrane"/>
    <property type="evidence" value="ECO:0007669"/>
    <property type="project" value="UniProtKB-UniRule"/>
</dbReference>
<evidence type="ECO:0000313" key="11">
    <source>
        <dbReference type="EMBL" id="KAK3255804.1"/>
    </source>
</evidence>
<feature type="compositionally biased region" description="Pro residues" evidence="10">
    <location>
        <begin position="151"/>
        <end position="176"/>
    </location>
</feature>
<evidence type="ECO:0000256" key="7">
    <source>
        <dbReference type="ARBA" id="ARBA00023132"/>
    </source>
</evidence>
<name>A0AAE0FA24_9CHLO</name>
<comment type="subcellular location">
    <subcellularLocation>
        <location evidence="1 9">Nucleus</location>
        <location evidence="1 9">Nuclear pore complex</location>
    </subcellularLocation>
</comment>
<keyword evidence="9" id="KW-0472">Membrane</keyword>
<evidence type="ECO:0000256" key="9">
    <source>
        <dbReference type="RuleBase" id="RU365073"/>
    </source>
</evidence>
<comment type="subunit">
    <text evidence="9">Component of the nuclear pore complex (NPC).</text>
</comment>
<comment type="similarity">
    <text evidence="2 9">Belongs to the nucleoporin Nup85 family.</text>
</comment>
<dbReference type="GO" id="GO:0017056">
    <property type="term" value="F:structural constituent of nuclear pore"/>
    <property type="evidence" value="ECO:0007669"/>
    <property type="project" value="TreeGrafter"/>
</dbReference>
<comment type="function">
    <text evidence="9">Functions as a component of the nuclear pore complex (NPC).</text>
</comment>
<dbReference type="EMBL" id="LGRX02022252">
    <property type="protein sequence ID" value="KAK3255804.1"/>
    <property type="molecule type" value="Genomic_DNA"/>
</dbReference>
<reference evidence="11 12" key="1">
    <citation type="journal article" date="2015" name="Genome Biol. Evol.">
        <title>Comparative Genomics of a Bacterivorous Green Alga Reveals Evolutionary Causalities and Consequences of Phago-Mixotrophic Mode of Nutrition.</title>
        <authorList>
            <person name="Burns J.A."/>
            <person name="Paasch A."/>
            <person name="Narechania A."/>
            <person name="Kim E."/>
        </authorList>
    </citation>
    <scope>NUCLEOTIDE SEQUENCE [LARGE SCALE GENOMIC DNA]</scope>
    <source>
        <strain evidence="11 12">PLY_AMNH</strain>
    </source>
</reference>
<dbReference type="PANTHER" id="PTHR13373">
    <property type="entry name" value="FROUNT PROTEIN-RELATED"/>
    <property type="match status" value="1"/>
</dbReference>
<accession>A0AAE0FA24</accession>
<evidence type="ECO:0000313" key="12">
    <source>
        <dbReference type="Proteomes" id="UP001190700"/>
    </source>
</evidence>
<keyword evidence="4 9" id="KW-0509">mRNA transport</keyword>
<keyword evidence="5 9" id="KW-0653">Protein transport</keyword>
<comment type="caution">
    <text evidence="11">The sequence shown here is derived from an EMBL/GenBank/DDBJ whole genome shotgun (WGS) entry which is preliminary data.</text>
</comment>
<keyword evidence="6 9" id="KW-0811">Translocation</keyword>
<dbReference type="GO" id="GO:0006406">
    <property type="term" value="P:mRNA export from nucleus"/>
    <property type="evidence" value="ECO:0007669"/>
    <property type="project" value="TreeGrafter"/>
</dbReference>
<dbReference type="AlphaFoldDB" id="A0AAE0FA24"/>
<dbReference type="Proteomes" id="UP001190700">
    <property type="component" value="Unassembled WGS sequence"/>
</dbReference>
<evidence type="ECO:0000256" key="4">
    <source>
        <dbReference type="ARBA" id="ARBA00022816"/>
    </source>
</evidence>
<keyword evidence="3 9" id="KW-0813">Transport</keyword>
<dbReference type="GO" id="GO:0031080">
    <property type="term" value="C:nuclear pore outer ring"/>
    <property type="evidence" value="ECO:0007669"/>
    <property type="project" value="TreeGrafter"/>
</dbReference>
<dbReference type="PANTHER" id="PTHR13373:SF21">
    <property type="entry name" value="NUCLEAR PORE COMPLEX PROTEIN NUP85"/>
    <property type="match status" value="1"/>
</dbReference>
<evidence type="ECO:0000256" key="5">
    <source>
        <dbReference type="ARBA" id="ARBA00022927"/>
    </source>
</evidence>
<keyword evidence="12" id="KW-1185">Reference proteome</keyword>
<dbReference type="Pfam" id="PF07575">
    <property type="entry name" value="Nucleopor_Nup85"/>
    <property type="match status" value="1"/>
</dbReference>
<evidence type="ECO:0000256" key="3">
    <source>
        <dbReference type="ARBA" id="ARBA00022448"/>
    </source>
</evidence>
<proteinExistence type="inferred from homology"/>
<feature type="region of interest" description="Disordered" evidence="10">
    <location>
        <begin position="149"/>
        <end position="176"/>
    </location>
</feature>
<evidence type="ECO:0000256" key="10">
    <source>
        <dbReference type="SAM" id="MobiDB-lite"/>
    </source>
</evidence>
<gene>
    <name evidence="11" type="ORF">CYMTET_35035</name>
</gene>
<evidence type="ECO:0000256" key="2">
    <source>
        <dbReference type="ARBA" id="ARBA00005573"/>
    </source>
</evidence>
<evidence type="ECO:0000256" key="8">
    <source>
        <dbReference type="ARBA" id="ARBA00023242"/>
    </source>
</evidence>
<evidence type="ECO:0000256" key="6">
    <source>
        <dbReference type="ARBA" id="ARBA00023010"/>
    </source>
</evidence>
<organism evidence="11 12">
    <name type="scientific">Cymbomonas tetramitiformis</name>
    <dbReference type="NCBI Taxonomy" id="36881"/>
    <lineage>
        <taxon>Eukaryota</taxon>
        <taxon>Viridiplantae</taxon>
        <taxon>Chlorophyta</taxon>
        <taxon>Pyramimonadophyceae</taxon>
        <taxon>Pyramimonadales</taxon>
        <taxon>Pyramimonadaceae</taxon>
        <taxon>Cymbomonas</taxon>
    </lineage>
</organism>
<evidence type="ECO:0000256" key="1">
    <source>
        <dbReference type="ARBA" id="ARBA00004567"/>
    </source>
</evidence>
<sequence length="215" mass="23647">GSLERLMLAVLDQDVQEVISLISRVLGPCTLGPWLLAHVTEVVGAFGPPAWQLLGRQLPGLGMAQEEHWLMQYALSLPPGADRISLAAPYLARCPGYGRRLLEAFVERLPVTGHERAALKALHICQRFNMQKQAHRVCRTFGALKWFTPTPTAPPPRPHPTAPPPRPHPTAHPPTAPPPCSLKWYAPLNGCPIELADPSREPPFTAPVHAFAMRF</sequence>
<feature type="non-terminal residue" evidence="11">
    <location>
        <position position="1"/>
    </location>
</feature>
<protein>
    <recommendedName>
        <fullName evidence="9">Nuclear pore complex protein Nup85</fullName>
    </recommendedName>
</protein>
<keyword evidence="7 9" id="KW-0906">Nuclear pore complex</keyword>
<keyword evidence="8 9" id="KW-0539">Nucleus</keyword>
<dbReference type="GO" id="GO:0006606">
    <property type="term" value="P:protein import into nucleus"/>
    <property type="evidence" value="ECO:0007669"/>
    <property type="project" value="TreeGrafter"/>
</dbReference>
<dbReference type="GO" id="GO:0045893">
    <property type="term" value="P:positive regulation of DNA-templated transcription"/>
    <property type="evidence" value="ECO:0007669"/>
    <property type="project" value="TreeGrafter"/>
</dbReference>
<dbReference type="InterPro" id="IPR011502">
    <property type="entry name" value="Nucleoporin_Nup85"/>
</dbReference>